<evidence type="ECO:0000256" key="2">
    <source>
        <dbReference type="SAM" id="MobiDB-lite"/>
    </source>
</evidence>
<sequence>MGDHSYSILGITMLKDVCKGYKSLVTKWNPDKHTPKKAEDEAKDKVQEFNEPNKAVENDDDASTLTISSPELISHGIIDSNDESLYYGPPSLLKSLSKRSLSKSTSRGSSPQTPSSSRAKTATAAAGGGGGSALKVEIPSLSRTMSRTPTTPIIFSQSTKKKPPPMEKRLECTIIEQQGELVNIDVKQGWIKGTKISFEGKGDERPGYQPADLVFVIDEKPHPLFTREGDDLELAVEIPLVQALTGCTISVPLLEGDQKMSLSFDNVIYPGFVKVIRGQGMPCAKEVGKRGDLRITFLVEFPSELSDEQRSEASNILQDCS</sequence>
<name>A0A9Q0FLK2_9ROSI</name>
<feature type="region of interest" description="Disordered" evidence="2">
    <location>
        <begin position="29"/>
        <end position="71"/>
    </location>
</feature>
<dbReference type="GO" id="GO:0006457">
    <property type="term" value="P:protein folding"/>
    <property type="evidence" value="ECO:0007669"/>
    <property type="project" value="InterPro"/>
</dbReference>
<evidence type="ECO:0000256" key="1">
    <source>
        <dbReference type="ARBA" id="ARBA00023186"/>
    </source>
</evidence>
<dbReference type="InterPro" id="IPR002939">
    <property type="entry name" value="DnaJ_C"/>
</dbReference>
<reference evidence="4" key="2">
    <citation type="journal article" date="2023" name="Plants (Basel)">
        <title>Annotation of the Turnera subulata (Passifloraceae) Draft Genome Reveals the S-Locus Evolved after the Divergence of Turneroideae from Passifloroideae in a Stepwise Manner.</title>
        <authorList>
            <person name="Henning P.M."/>
            <person name="Roalson E.H."/>
            <person name="Mir W."/>
            <person name="McCubbin A.G."/>
            <person name="Shore J.S."/>
        </authorList>
    </citation>
    <scope>NUCLEOTIDE SEQUENCE</scope>
    <source>
        <strain evidence="4">F60SS</strain>
    </source>
</reference>
<dbReference type="CDD" id="cd10747">
    <property type="entry name" value="DnaJ_C"/>
    <property type="match status" value="1"/>
</dbReference>
<evidence type="ECO:0000313" key="4">
    <source>
        <dbReference type="EMBL" id="KAJ4832581.1"/>
    </source>
</evidence>
<dbReference type="GO" id="GO:0005829">
    <property type="term" value="C:cytosol"/>
    <property type="evidence" value="ECO:0007669"/>
    <property type="project" value="TreeGrafter"/>
</dbReference>
<evidence type="ECO:0000313" key="5">
    <source>
        <dbReference type="Proteomes" id="UP001141552"/>
    </source>
</evidence>
<dbReference type="GO" id="GO:0051087">
    <property type="term" value="F:protein-folding chaperone binding"/>
    <property type="evidence" value="ECO:0007669"/>
    <property type="project" value="TreeGrafter"/>
</dbReference>
<gene>
    <name evidence="4" type="ORF">Tsubulata_030782</name>
</gene>
<dbReference type="InterPro" id="IPR051339">
    <property type="entry name" value="DnaJ_subfamily_B"/>
</dbReference>
<evidence type="ECO:0000259" key="3">
    <source>
        <dbReference type="Pfam" id="PF01556"/>
    </source>
</evidence>
<protein>
    <recommendedName>
        <fullName evidence="3">Chaperone DnaJ C-terminal domain-containing protein</fullName>
    </recommendedName>
</protein>
<dbReference type="Proteomes" id="UP001141552">
    <property type="component" value="Unassembled WGS sequence"/>
</dbReference>
<dbReference type="Gene3D" id="2.60.260.20">
    <property type="entry name" value="Urease metallochaperone UreE, N-terminal domain"/>
    <property type="match status" value="2"/>
</dbReference>
<feature type="compositionally biased region" description="Low complexity" evidence="2">
    <location>
        <begin position="102"/>
        <end position="125"/>
    </location>
</feature>
<keyword evidence="5" id="KW-1185">Reference proteome</keyword>
<dbReference type="GO" id="GO:0051082">
    <property type="term" value="F:unfolded protein binding"/>
    <property type="evidence" value="ECO:0007669"/>
    <property type="project" value="InterPro"/>
</dbReference>
<dbReference type="InterPro" id="IPR008971">
    <property type="entry name" value="HSP40/DnaJ_pept-bd"/>
</dbReference>
<keyword evidence="1" id="KW-0143">Chaperone</keyword>
<feature type="region of interest" description="Disordered" evidence="2">
    <location>
        <begin position="97"/>
        <end position="135"/>
    </location>
</feature>
<feature type="domain" description="Chaperone DnaJ C-terminal" evidence="3">
    <location>
        <begin position="156"/>
        <end position="302"/>
    </location>
</feature>
<proteinExistence type="predicted"/>
<dbReference type="FunFam" id="2.60.260.20:FF:000006">
    <property type="entry name" value="DnaJ subfamily B member 13"/>
    <property type="match status" value="1"/>
</dbReference>
<dbReference type="SUPFAM" id="SSF49493">
    <property type="entry name" value="HSP40/DnaJ peptide-binding domain"/>
    <property type="match status" value="2"/>
</dbReference>
<comment type="caution">
    <text evidence="4">The sequence shown here is derived from an EMBL/GenBank/DDBJ whole genome shotgun (WGS) entry which is preliminary data.</text>
</comment>
<reference evidence="4" key="1">
    <citation type="submission" date="2022-02" db="EMBL/GenBank/DDBJ databases">
        <authorList>
            <person name="Henning P.M."/>
            <person name="McCubbin A.G."/>
            <person name="Shore J.S."/>
        </authorList>
    </citation>
    <scope>NUCLEOTIDE SEQUENCE</scope>
    <source>
        <strain evidence="4">F60SS</strain>
        <tissue evidence="4">Leaves</tissue>
    </source>
</reference>
<organism evidence="4 5">
    <name type="scientific">Turnera subulata</name>
    <dbReference type="NCBI Taxonomy" id="218843"/>
    <lineage>
        <taxon>Eukaryota</taxon>
        <taxon>Viridiplantae</taxon>
        <taxon>Streptophyta</taxon>
        <taxon>Embryophyta</taxon>
        <taxon>Tracheophyta</taxon>
        <taxon>Spermatophyta</taxon>
        <taxon>Magnoliopsida</taxon>
        <taxon>eudicotyledons</taxon>
        <taxon>Gunneridae</taxon>
        <taxon>Pentapetalae</taxon>
        <taxon>rosids</taxon>
        <taxon>fabids</taxon>
        <taxon>Malpighiales</taxon>
        <taxon>Passifloraceae</taxon>
        <taxon>Turnera</taxon>
    </lineage>
</organism>
<dbReference type="PANTHER" id="PTHR24078">
    <property type="entry name" value="DNAJ HOMOLOG SUBFAMILY C MEMBER"/>
    <property type="match status" value="1"/>
</dbReference>
<feature type="compositionally biased region" description="Basic and acidic residues" evidence="2">
    <location>
        <begin position="29"/>
        <end position="48"/>
    </location>
</feature>
<dbReference type="PANTHER" id="PTHR24078:SF522">
    <property type="entry name" value="DNAJ CHAPERONE C-TERMINAL DOMAIN-CONTAINING PROTEIN"/>
    <property type="match status" value="1"/>
</dbReference>
<accession>A0A9Q0FLK2</accession>
<dbReference type="Pfam" id="PF01556">
    <property type="entry name" value="DnaJ_C"/>
    <property type="match status" value="1"/>
</dbReference>
<dbReference type="OrthoDB" id="550424at2759"/>
<dbReference type="AlphaFoldDB" id="A0A9Q0FLK2"/>
<dbReference type="EMBL" id="JAKUCV010005120">
    <property type="protein sequence ID" value="KAJ4832581.1"/>
    <property type="molecule type" value="Genomic_DNA"/>
</dbReference>